<feature type="region of interest" description="Disordered" evidence="1">
    <location>
        <begin position="285"/>
        <end position="307"/>
    </location>
</feature>
<dbReference type="InterPro" id="IPR002020">
    <property type="entry name" value="Citrate_synthase"/>
</dbReference>
<evidence type="ECO:0000256" key="1">
    <source>
        <dbReference type="SAM" id="MobiDB-lite"/>
    </source>
</evidence>
<dbReference type="PANTHER" id="PTHR23118">
    <property type="entry name" value="ATP-CITRATE SYNTHASE"/>
    <property type="match status" value="1"/>
</dbReference>
<dbReference type="SUPFAM" id="SSF51735">
    <property type="entry name" value="NAD(P)-binding Rossmann-fold domains"/>
    <property type="match status" value="1"/>
</dbReference>
<reference evidence="3" key="1">
    <citation type="submission" date="2016-11" db="UniProtKB">
        <authorList>
            <consortium name="WormBaseParasite"/>
        </authorList>
    </citation>
    <scope>IDENTIFICATION</scope>
</reference>
<dbReference type="Gene3D" id="3.40.50.261">
    <property type="entry name" value="Succinyl-CoA synthetase domains"/>
    <property type="match status" value="1"/>
</dbReference>
<dbReference type="GO" id="GO:0006085">
    <property type="term" value="P:acetyl-CoA biosynthetic process"/>
    <property type="evidence" value="ECO:0007669"/>
    <property type="project" value="TreeGrafter"/>
</dbReference>
<dbReference type="PANTHER" id="PTHR23118:SF42">
    <property type="entry name" value="ATP-CITRATE SYNTHASE"/>
    <property type="match status" value="1"/>
</dbReference>
<protein>
    <submittedName>
        <fullName evidence="3">CoA_binding domain-containing protein</fullName>
    </submittedName>
</protein>
<sequence>TSGVDGFVRRLRWRSAKRRYSIRAQSASFWGMQQRSVQNCLDFDFVCSRREPSVVAIVYPFVGNHNQKYYWGHNEILIPVYKQMSDAMRKHPDASVMVNFASLRSAYDSVAVPADSRHRHHSRGIPENLSRRLALRAAEKSVTVIGPATVGGIKPGCFKIGNTGGMMDNILNSKLPGSVAYVSAAAACPMSSTISSLLNADGVLEGVAIGGDRYPGFHFSRPPAALSGRPGAQMLVVLGEVGGQEEWRIADALRDGRITKQWWPGASAPARGCWALRFNSVTLAPAPTPARRRPRPRMPLWPPRRSRARQLRSVGRDNSIWSAAASLCRRRSPAPPTVPMDYSWARELGLIRKPSSFMTSICDERGQELLYAGCQSPRSSNRDFGIGASCLCCGFNGACLTDHGPAVSGAHNTIVCARAGKDLVSCLTSGLLTIGDRFGGALDGAAKQFSHGVDTGLIPMEFVNENAQARRTDHGHWASADEFIEIGALNGMFVLGRSMGFIGHYLDQRRLKQGLYRHPWDDISYVMPEQSQWAPLVNC</sequence>
<dbReference type="GO" id="GO:0003878">
    <property type="term" value="F:ATP citrate synthase activity"/>
    <property type="evidence" value="ECO:0007669"/>
    <property type="project" value="TreeGrafter"/>
</dbReference>
<dbReference type="Proteomes" id="UP000095280">
    <property type="component" value="Unplaced"/>
</dbReference>
<dbReference type="WBParaSite" id="maker-unitig_31807-snap-gene-0.2-mRNA-1">
    <property type="protein sequence ID" value="maker-unitig_31807-snap-gene-0.2-mRNA-1"/>
    <property type="gene ID" value="maker-unitig_31807-snap-gene-0.2"/>
</dbReference>
<dbReference type="InterPro" id="IPR036969">
    <property type="entry name" value="Citrate_synthase_sf"/>
</dbReference>
<keyword evidence="2" id="KW-1185">Reference proteome</keyword>
<proteinExistence type="predicted"/>
<dbReference type="GO" id="GO:0005829">
    <property type="term" value="C:cytosol"/>
    <property type="evidence" value="ECO:0007669"/>
    <property type="project" value="TreeGrafter"/>
</dbReference>
<accession>A0A1I8FET4</accession>
<dbReference type="SUPFAM" id="SSF48256">
    <property type="entry name" value="Citrate synthase"/>
    <property type="match status" value="1"/>
</dbReference>
<dbReference type="Gene3D" id="3.40.50.720">
    <property type="entry name" value="NAD(P)-binding Rossmann-like Domain"/>
    <property type="match status" value="1"/>
</dbReference>
<evidence type="ECO:0000313" key="3">
    <source>
        <dbReference type="WBParaSite" id="maker-unitig_31807-snap-gene-0.2-mRNA-1"/>
    </source>
</evidence>
<dbReference type="InterPro" id="IPR036291">
    <property type="entry name" value="NAD(P)-bd_dom_sf"/>
</dbReference>
<dbReference type="InterPro" id="IPR016102">
    <property type="entry name" value="Succinyl-CoA_synth-like"/>
</dbReference>
<dbReference type="GO" id="GO:0006633">
    <property type="term" value="P:fatty acid biosynthetic process"/>
    <property type="evidence" value="ECO:0007669"/>
    <property type="project" value="TreeGrafter"/>
</dbReference>
<dbReference type="AlphaFoldDB" id="A0A1I8FET4"/>
<name>A0A1I8FET4_9PLAT</name>
<organism evidence="2 3">
    <name type="scientific">Macrostomum lignano</name>
    <dbReference type="NCBI Taxonomy" id="282301"/>
    <lineage>
        <taxon>Eukaryota</taxon>
        <taxon>Metazoa</taxon>
        <taxon>Spiralia</taxon>
        <taxon>Lophotrochozoa</taxon>
        <taxon>Platyhelminthes</taxon>
        <taxon>Rhabditophora</taxon>
        <taxon>Macrostomorpha</taxon>
        <taxon>Macrostomida</taxon>
        <taxon>Macrostomidae</taxon>
        <taxon>Macrostomum</taxon>
    </lineage>
</organism>
<evidence type="ECO:0000313" key="2">
    <source>
        <dbReference type="Proteomes" id="UP000095280"/>
    </source>
</evidence>